<dbReference type="Gene3D" id="1.10.530.10">
    <property type="match status" value="1"/>
</dbReference>
<dbReference type="InterPro" id="IPR023346">
    <property type="entry name" value="Lysozyme-like_dom_sf"/>
</dbReference>
<protein>
    <recommendedName>
        <fullName evidence="2">Transglycosylase SLT domain-containing protein</fullName>
    </recommendedName>
</protein>
<dbReference type="STRING" id="1416806.CAL12_19395"/>
<name>A0A1W6YNY5_9BORD</name>
<feature type="chain" id="PRO_5013139910" description="Transglycosylase SLT domain-containing protein" evidence="1">
    <location>
        <begin position="26"/>
        <end position="204"/>
    </location>
</feature>
<evidence type="ECO:0000313" key="4">
    <source>
        <dbReference type="Proteomes" id="UP000194151"/>
    </source>
</evidence>
<dbReference type="CDD" id="cd00442">
    <property type="entry name" value="Lyz-like"/>
    <property type="match status" value="1"/>
</dbReference>
<feature type="signal peptide" evidence="1">
    <location>
        <begin position="1"/>
        <end position="25"/>
    </location>
</feature>
<proteinExistence type="predicted"/>
<evidence type="ECO:0000313" key="3">
    <source>
        <dbReference type="EMBL" id="ARP82767.1"/>
    </source>
</evidence>
<gene>
    <name evidence="3" type="ORF">CAL12_19395</name>
</gene>
<dbReference type="EMBL" id="CP021108">
    <property type="protein sequence ID" value="ARP82767.1"/>
    <property type="molecule type" value="Genomic_DNA"/>
</dbReference>
<dbReference type="InterPro" id="IPR045795">
    <property type="entry name" value="SLT_4"/>
</dbReference>
<keyword evidence="4" id="KW-1185">Reference proteome</keyword>
<dbReference type="Proteomes" id="UP000194151">
    <property type="component" value="Chromosome"/>
</dbReference>
<dbReference type="RefSeq" id="WP_086066125.1">
    <property type="nucleotide sequence ID" value="NZ_CP021108.1"/>
</dbReference>
<dbReference type="SUPFAM" id="SSF53955">
    <property type="entry name" value="Lysozyme-like"/>
    <property type="match status" value="1"/>
</dbReference>
<feature type="domain" description="Transglycosylase SLT" evidence="2">
    <location>
        <begin position="12"/>
        <end position="193"/>
    </location>
</feature>
<dbReference type="OrthoDB" id="9789144at2"/>
<reference evidence="3 4" key="1">
    <citation type="submission" date="2017-05" db="EMBL/GenBank/DDBJ databases">
        <title>Complete and WGS of Bordetella genogroups.</title>
        <authorList>
            <person name="Spilker T."/>
            <person name="LiPuma J."/>
        </authorList>
    </citation>
    <scope>NUCLEOTIDE SEQUENCE [LARGE SCALE GENOMIC DNA]</scope>
    <source>
        <strain evidence="3 4">AU19157</strain>
    </source>
</reference>
<dbReference type="Pfam" id="PF19489">
    <property type="entry name" value="SLT_4"/>
    <property type="match status" value="1"/>
</dbReference>
<accession>A0A1W6YNY5</accession>
<keyword evidence="1" id="KW-0732">Signal</keyword>
<evidence type="ECO:0000259" key="2">
    <source>
        <dbReference type="Pfam" id="PF19489"/>
    </source>
</evidence>
<dbReference type="PROSITE" id="PS51257">
    <property type="entry name" value="PROKAR_LIPOPROTEIN"/>
    <property type="match status" value="1"/>
</dbReference>
<dbReference type="KEGG" id="bgv:CAL12_19395"/>
<evidence type="ECO:0000256" key="1">
    <source>
        <dbReference type="SAM" id="SignalP"/>
    </source>
</evidence>
<dbReference type="AlphaFoldDB" id="A0A1W6YNY5"/>
<sequence length="204" mass="23357">MAGLRGAAVLAAVSASVWLAGCASAPPRNPEDICAIFREKDDWYEAALDVQKKWGVPVQVPFAILFQESGFRYDAKPPRDYLLGFIPWGRVSSAYGYAQAKDETWSDYVKQNNRWFASRDDFDDALDFMGWYIDKTQKLNGVSKWDAYGQYLAYHEGWGGYRAKSYNRKPWLIGVARKVQARADRFRQQYAGCKDDLDSGFWPF</sequence>
<organism evidence="3 4">
    <name type="scientific">Bordetella genomosp. 8</name>
    <dbReference type="NCBI Taxonomy" id="1416806"/>
    <lineage>
        <taxon>Bacteria</taxon>
        <taxon>Pseudomonadati</taxon>
        <taxon>Pseudomonadota</taxon>
        <taxon>Betaproteobacteria</taxon>
        <taxon>Burkholderiales</taxon>
        <taxon>Alcaligenaceae</taxon>
        <taxon>Bordetella</taxon>
    </lineage>
</organism>